<dbReference type="NCBIfam" id="TIGR00396">
    <property type="entry name" value="leuS_bact"/>
    <property type="match status" value="1"/>
</dbReference>
<evidence type="ECO:0000259" key="14">
    <source>
        <dbReference type="Pfam" id="PF13603"/>
    </source>
</evidence>
<dbReference type="InterPro" id="IPR025709">
    <property type="entry name" value="Leu_tRNA-synth_edit"/>
</dbReference>
<dbReference type="STRING" id="59925.EU91_0943"/>
<dbReference type="InterPro" id="IPR002300">
    <property type="entry name" value="aa-tRNA-synth_Ia"/>
</dbReference>
<keyword evidence="6 9" id="KW-0648">Protein biosynthesis</keyword>
<evidence type="ECO:0000256" key="5">
    <source>
        <dbReference type="ARBA" id="ARBA00022840"/>
    </source>
</evidence>
<dbReference type="GO" id="GO:0006429">
    <property type="term" value="P:leucyl-tRNA aminoacylation"/>
    <property type="evidence" value="ECO:0007669"/>
    <property type="project" value="UniProtKB-UniRule"/>
</dbReference>
<dbReference type="GO" id="GO:0004823">
    <property type="term" value="F:leucine-tRNA ligase activity"/>
    <property type="evidence" value="ECO:0007669"/>
    <property type="project" value="UniProtKB-UniRule"/>
</dbReference>
<feature type="domain" description="Methionyl/Valyl/Leucyl/Isoleucyl-tRNA synthetase anticodon-binding" evidence="12">
    <location>
        <begin position="699"/>
        <end position="818"/>
    </location>
</feature>
<dbReference type="FunFam" id="1.10.730.10:FF:000011">
    <property type="entry name" value="Leucine--tRNA ligase chloroplastic/mitochondrial"/>
    <property type="match status" value="1"/>
</dbReference>
<feature type="domain" description="Aminoacyl-tRNA synthetase class Ia" evidence="11">
    <location>
        <begin position="622"/>
        <end position="661"/>
    </location>
</feature>
<dbReference type="AlphaFoldDB" id="A0A0A1ZI61"/>
<evidence type="ECO:0000256" key="3">
    <source>
        <dbReference type="ARBA" id="ARBA00022598"/>
    </source>
</evidence>
<gene>
    <name evidence="9" type="primary">leuS</name>
    <name evidence="15" type="ORF">EU91_0943</name>
</gene>
<reference evidence="16" key="1">
    <citation type="journal article" date="2014" name="Sci. Data">
        <title>Genomes of diverse isolates of the marine cyanobacterium Prochlorococcus.</title>
        <authorList>
            <person name="Biller S."/>
            <person name="Berube P."/>
            <person name="Thompson J."/>
            <person name="Kelly L."/>
            <person name="Roggensack S."/>
            <person name="Awad L."/>
            <person name="Roache-Johnson K."/>
            <person name="Ding H."/>
            <person name="Giovannoni S.J."/>
            <person name="Moore L.R."/>
            <person name="Chisholm S.W."/>
        </authorList>
    </citation>
    <scope>NUCLEOTIDE SEQUENCE [LARGE SCALE GENOMIC DNA]</scope>
    <source>
        <strain evidence="16">GP2</strain>
    </source>
</reference>
<dbReference type="InterPro" id="IPR009008">
    <property type="entry name" value="Val/Leu/Ile-tRNA-synth_edit"/>
</dbReference>
<dbReference type="eggNOG" id="COG0495">
    <property type="taxonomic scope" value="Bacteria"/>
</dbReference>
<dbReference type="PRINTS" id="PR00985">
    <property type="entry name" value="TRNASYNTHLEU"/>
</dbReference>
<dbReference type="PANTHER" id="PTHR43740">
    <property type="entry name" value="LEUCYL-TRNA SYNTHETASE"/>
    <property type="match status" value="1"/>
</dbReference>
<evidence type="ECO:0000256" key="2">
    <source>
        <dbReference type="ARBA" id="ARBA00022490"/>
    </source>
</evidence>
<evidence type="ECO:0000256" key="10">
    <source>
        <dbReference type="RuleBase" id="RU363035"/>
    </source>
</evidence>
<evidence type="ECO:0000259" key="11">
    <source>
        <dbReference type="Pfam" id="PF00133"/>
    </source>
</evidence>
<dbReference type="GO" id="GO:0002161">
    <property type="term" value="F:aminoacyl-tRNA deacylase activity"/>
    <property type="evidence" value="ECO:0007669"/>
    <property type="project" value="InterPro"/>
</dbReference>
<dbReference type="SUPFAM" id="SSF50677">
    <property type="entry name" value="ValRS/IleRS/LeuRS editing domain"/>
    <property type="match status" value="1"/>
</dbReference>
<feature type="domain" description="Leucyl-tRNA synthetase editing" evidence="14">
    <location>
        <begin position="234"/>
        <end position="411"/>
    </location>
</feature>
<dbReference type="CDD" id="cd00812">
    <property type="entry name" value="LeuRS_core"/>
    <property type="match status" value="1"/>
</dbReference>
<dbReference type="EC" id="6.1.1.4" evidence="9"/>
<dbReference type="Pfam" id="PF09334">
    <property type="entry name" value="tRNA-synt_1g"/>
    <property type="match status" value="1"/>
</dbReference>
<accession>A0A0A1ZI61</accession>
<dbReference type="InterPro" id="IPR002302">
    <property type="entry name" value="Leu-tRNA-ligase"/>
</dbReference>
<feature type="short sequence motif" description="'KMSKS' region" evidence="9">
    <location>
        <begin position="622"/>
        <end position="626"/>
    </location>
</feature>
<dbReference type="SUPFAM" id="SSF47323">
    <property type="entry name" value="Anticodon-binding domain of a subclass of class I aminoacyl-tRNA synthetases"/>
    <property type="match status" value="1"/>
</dbReference>
<evidence type="ECO:0000256" key="7">
    <source>
        <dbReference type="ARBA" id="ARBA00023146"/>
    </source>
</evidence>
<dbReference type="Gene3D" id="3.40.50.620">
    <property type="entry name" value="HUPs"/>
    <property type="match status" value="2"/>
</dbReference>
<evidence type="ECO:0000259" key="12">
    <source>
        <dbReference type="Pfam" id="PF08264"/>
    </source>
</evidence>
<evidence type="ECO:0000256" key="6">
    <source>
        <dbReference type="ARBA" id="ARBA00022917"/>
    </source>
</evidence>
<dbReference type="Pfam" id="PF13603">
    <property type="entry name" value="tRNA-synt_1_2"/>
    <property type="match status" value="1"/>
</dbReference>
<feature type="binding site" evidence="9">
    <location>
        <position position="625"/>
    </location>
    <ligand>
        <name>ATP</name>
        <dbReference type="ChEBI" id="CHEBI:30616"/>
    </ligand>
</feature>
<dbReference type="SUPFAM" id="SSF52374">
    <property type="entry name" value="Nucleotidylyl transferase"/>
    <property type="match status" value="1"/>
</dbReference>
<evidence type="ECO:0000259" key="13">
    <source>
        <dbReference type="Pfam" id="PF09334"/>
    </source>
</evidence>
<dbReference type="InterPro" id="IPR009080">
    <property type="entry name" value="tRNAsynth_Ia_anticodon-bd"/>
</dbReference>
<name>A0A0A1ZI61_PROMR</name>
<dbReference type="PROSITE" id="PS00178">
    <property type="entry name" value="AA_TRNA_LIGASE_I"/>
    <property type="match status" value="1"/>
</dbReference>
<dbReference type="InterPro" id="IPR001412">
    <property type="entry name" value="aa-tRNA-synth_I_CS"/>
</dbReference>
<evidence type="ECO:0000256" key="9">
    <source>
        <dbReference type="HAMAP-Rule" id="MF_00049"/>
    </source>
</evidence>
<comment type="caution">
    <text evidence="15">The sequence shown here is derived from an EMBL/GenBank/DDBJ whole genome shotgun (WGS) entry which is preliminary data.</text>
</comment>
<keyword evidence="4 9" id="KW-0547">Nucleotide-binding</keyword>
<dbReference type="Pfam" id="PF08264">
    <property type="entry name" value="Anticodon_1"/>
    <property type="match status" value="1"/>
</dbReference>
<evidence type="ECO:0000256" key="4">
    <source>
        <dbReference type="ARBA" id="ARBA00022741"/>
    </source>
</evidence>
<dbReference type="Proteomes" id="UP000030598">
    <property type="component" value="Unassembled WGS sequence"/>
</dbReference>
<comment type="subcellular location">
    <subcellularLocation>
        <location evidence="9">Cytoplasm</location>
    </subcellularLocation>
</comment>
<dbReference type="Gene3D" id="1.10.730.10">
    <property type="entry name" value="Isoleucyl-tRNA Synthetase, Domain 1"/>
    <property type="match status" value="2"/>
</dbReference>
<dbReference type="EMBL" id="JNAH01000004">
    <property type="protein sequence ID" value="KGF87908.1"/>
    <property type="molecule type" value="Genomic_DNA"/>
</dbReference>
<keyword evidence="2 9" id="KW-0963">Cytoplasm</keyword>
<sequence length="856" mass="98570">MISSDKQYETDTNLYNPSEIEKKWQSIWTENNLYKTEELTENSDKFYALSMFPYPSGNLHMGHVRNYVITDLIARFQRFNGKSVLHPMGWDAFGLPAENAAIERGISPSVWTKKNISHMKSQLKLLGLSVDWDREFATCDENYYVWTQYLFLELNKAGLVYQKESEVNWDPIDNTVLANEQVDSEGKSWRSGALVEKKLLKQWFLRITNYADELLKDLEKLDNWPERVKIMQDNWIGKSIGTNINFNIKTNPEKKITVFTTRPDTLFGVTYLAISVNHSLIKNISDQETIHDIENLKLYLKNNKNNELEKIGIKTSLVAINPVNSEPIPIWVASYVLDEYGTGAVMGVPAHDLRDFEFAKKNNIDIKQVIIKDKNEQTKELDEAYVENGNLINSNQYNGIANTIAKLKISEEGVNNGWAENKIQYRLRDWLISRQRYWGCPIPIVNCKKCGSVPLNQSELPVALPKDIDISANKINALGDNNNWINTTCPKCGIAAKKETDTMDTFMCSSWYFLRYPSSKCSNKPFEKVEINKWLPVDQYVGGVEHAILHLLYARFFTKALRDNKLFEIDEPFKKLLTQGMVQAAAYKNNKTGKYVSPSDINDLSNPTDPIDNSKLEVLFEKMSKSKYNGIDPESVIKKYGADTARMFILFKAPPEKDLEWGDADVEGQFRFLSRIWKLYINYAKDINSKSESYPDKEKLLIKSMNIAIKEISNDILNNQFNTAISELMKFYNSLSNSINDINNNLKKEVLKTFCILLAPFAPHISEEIWHIIGFKNSVHLEHWPTFNADALKEDSYELVIQVNGKVRDKVNIDNDINEDQIKELTLKRPNILKWTQDKEIRKIIIVKGKIINIVV</sequence>
<dbReference type="GO" id="GO:0005829">
    <property type="term" value="C:cytosol"/>
    <property type="evidence" value="ECO:0007669"/>
    <property type="project" value="TreeGrafter"/>
</dbReference>
<keyword evidence="3 9" id="KW-0436">Ligase</keyword>
<dbReference type="HAMAP" id="MF_00049_B">
    <property type="entry name" value="Leu_tRNA_synth_B"/>
    <property type="match status" value="1"/>
</dbReference>
<dbReference type="InterPro" id="IPR013155">
    <property type="entry name" value="M/V/L/I-tRNA-synth_anticd-bd"/>
</dbReference>
<dbReference type="InterPro" id="IPR015413">
    <property type="entry name" value="Methionyl/Leucyl_tRNA_Synth"/>
</dbReference>
<comment type="similarity">
    <text evidence="1 9 10">Belongs to the class-I aminoacyl-tRNA synthetase family.</text>
</comment>
<keyword evidence="7 9" id="KW-0030">Aminoacyl-tRNA synthetase</keyword>
<feature type="domain" description="Aminoacyl-tRNA synthetase class Ia" evidence="11">
    <location>
        <begin position="427"/>
        <end position="600"/>
    </location>
</feature>
<dbReference type="RefSeq" id="WP_032524441.1">
    <property type="nucleotide sequence ID" value="NZ_CP138934.1"/>
</dbReference>
<dbReference type="PANTHER" id="PTHR43740:SF2">
    <property type="entry name" value="LEUCINE--TRNA LIGASE, MITOCHONDRIAL"/>
    <property type="match status" value="1"/>
</dbReference>
<keyword evidence="5 9" id="KW-0067">ATP-binding</keyword>
<evidence type="ECO:0000256" key="8">
    <source>
        <dbReference type="ARBA" id="ARBA00047469"/>
    </source>
</evidence>
<feature type="short sequence motif" description="'HIGH' region" evidence="9">
    <location>
        <begin position="53"/>
        <end position="63"/>
    </location>
</feature>
<evidence type="ECO:0000313" key="16">
    <source>
        <dbReference type="Proteomes" id="UP000030598"/>
    </source>
</evidence>
<proteinExistence type="inferred from homology"/>
<organism evidence="15 16">
    <name type="scientific">Prochlorococcus marinus str. GP2</name>
    <dbReference type="NCBI Taxonomy" id="59925"/>
    <lineage>
        <taxon>Bacteria</taxon>
        <taxon>Bacillati</taxon>
        <taxon>Cyanobacteriota</taxon>
        <taxon>Cyanophyceae</taxon>
        <taxon>Synechococcales</taxon>
        <taxon>Prochlorococcaceae</taxon>
        <taxon>Prochlorococcus</taxon>
    </lineage>
</organism>
<dbReference type="OrthoDB" id="9810365at2"/>
<evidence type="ECO:0000313" key="15">
    <source>
        <dbReference type="EMBL" id="KGF87908.1"/>
    </source>
</evidence>
<dbReference type="Pfam" id="PF00133">
    <property type="entry name" value="tRNA-synt_1"/>
    <property type="match status" value="2"/>
</dbReference>
<protein>
    <recommendedName>
        <fullName evidence="9">Leucine--tRNA ligase</fullName>
        <ecNumber evidence="9">6.1.1.4</ecNumber>
    </recommendedName>
    <alternativeName>
        <fullName evidence="9">Leucyl-tRNA synthetase</fullName>
        <shortName evidence="9">LeuRS</shortName>
    </alternativeName>
</protein>
<evidence type="ECO:0000256" key="1">
    <source>
        <dbReference type="ARBA" id="ARBA00005594"/>
    </source>
</evidence>
<dbReference type="InterPro" id="IPR014729">
    <property type="entry name" value="Rossmann-like_a/b/a_fold"/>
</dbReference>
<dbReference type="FunFam" id="3.40.50.620:FF:000003">
    <property type="entry name" value="Leucine--tRNA ligase"/>
    <property type="match status" value="1"/>
</dbReference>
<dbReference type="FunFam" id="3.40.50.620:FF:000056">
    <property type="entry name" value="Leucine--tRNA ligase"/>
    <property type="match status" value="1"/>
</dbReference>
<comment type="catalytic activity">
    <reaction evidence="8 9">
        <text>tRNA(Leu) + L-leucine + ATP = L-leucyl-tRNA(Leu) + AMP + diphosphate</text>
        <dbReference type="Rhea" id="RHEA:11688"/>
        <dbReference type="Rhea" id="RHEA-COMP:9613"/>
        <dbReference type="Rhea" id="RHEA-COMP:9622"/>
        <dbReference type="ChEBI" id="CHEBI:30616"/>
        <dbReference type="ChEBI" id="CHEBI:33019"/>
        <dbReference type="ChEBI" id="CHEBI:57427"/>
        <dbReference type="ChEBI" id="CHEBI:78442"/>
        <dbReference type="ChEBI" id="CHEBI:78494"/>
        <dbReference type="ChEBI" id="CHEBI:456215"/>
        <dbReference type="EC" id="6.1.1.4"/>
    </reaction>
</comment>
<feature type="domain" description="Methionyl/Leucyl tRNA synthetase" evidence="13">
    <location>
        <begin position="51"/>
        <end position="184"/>
    </location>
</feature>
<dbReference type="GO" id="GO:0005524">
    <property type="term" value="F:ATP binding"/>
    <property type="evidence" value="ECO:0007669"/>
    <property type="project" value="UniProtKB-UniRule"/>
</dbReference>
<dbReference type="CDD" id="cd07958">
    <property type="entry name" value="Anticodon_Ia_Leu_BEm"/>
    <property type="match status" value="1"/>
</dbReference>